<comment type="catalytic activity">
    <reaction evidence="1">
        <text>4-hydroxy-4-methyl-2-oxoglutarate = 2 pyruvate</text>
        <dbReference type="Rhea" id="RHEA:22748"/>
        <dbReference type="ChEBI" id="CHEBI:15361"/>
        <dbReference type="ChEBI" id="CHEBI:58276"/>
        <dbReference type="EC" id="4.1.3.17"/>
    </reaction>
</comment>
<dbReference type="PANTHER" id="PTHR33254:SF4">
    <property type="entry name" value="4-HYDROXY-4-METHYL-2-OXOGLUTARATE ALDOLASE 3-RELATED"/>
    <property type="match status" value="1"/>
</dbReference>
<keyword evidence="13" id="KW-0479">Metal-binding</keyword>
<comment type="cofactor">
    <cofactor evidence="2">
        <name>a divalent metal cation</name>
        <dbReference type="ChEBI" id="CHEBI:60240"/>
    </cofactor>
</comment>
<evidence type="ECO:0000256" key="9">
    <source>
        <dbReference type="ARBA" id="ARBA00029596"/>
    </source>
</evidence>
<proteinExistence type="inferred from homology"/>
<sequence>MVTPLSQAATTTCRTAGKWSSRQLSYQKEEREMSERAYASVEVPQQTLDRFKNVATANVWDILLRHSGVYFSFMENVRLWTPGERLAARARTLRYLPPRPDLQARVQIGEQSPEYQAMVRCGPGDVLVCDVMGDARPCIFGDVKALQLKMNNADGIVTDGSIRDLDVIMEEEFGLIIYARDRTPRGGVPYAIPAQENVEIQCGGALVRPGDVLVGDQDGVVVVPSWFAEDCIELTEQYEAEETRIKERILAEGVVPGRYYTPPAPGSYARASTEE</sequence>
<comment type="cofactor">
    <cofactor evidence="13">
        <name>Mg(2+)</name>
        <dbReference type="ChEBI" id="CHEBI:18420"/>
    </cofactor>
</comment>
<reference evidence="14" key="1">
    <citation type="submission" date="2019-09" db="EMBL/GenBank/DDBJ databases">
        <title>Characterisation of the sponge microbiome using genome-centric metagenomics.</title>
        <authorList>
            <person name="Engelberts J.P."/>
            <person name="Robbins S.J."/>
            <person name="De Goeij J.M."/>
            <person name="Aranda M."/>
            <person name="Bell S.C."/>
            <person name="Webster N.S."/>
        </authorList>
    </citation>
    <scope>NUCLEOTIDE SEQUENCE</scope>
    <source>
        <strain evidence="14">SB0661_bin_32</strain>
    </source>
</reference>
<feature type="binding site" evidence="13">
    <location>
        <position position="164"/>
    </location>
    <ligand>
        <name>Mg(2+)</name>
        <dbReference type="ChEBI" id="CHEBI:18420"/>
    </ligand>
</feature>
<evidence type="ECO:0000256" key="2">
    <source>
        <dbReference type="ARBA" id="ARBA00001968"/>
    </source>
</evidence>
<organism evidence="14">
    <name type="scientific">Caldilineaceae bacterium SB0661_bin_32</name>
    <dbReference type="NCBI Taxonomy" id="2605255"/>
    <lineage>
        <taxon>Bacteria</taxon>
        <taxon>Bacillati</taxon>
        <taxon>Chloroflexota</taxon>
        <taxon>Caldilineae</taxon>
        <taxon>Caldilineales</taxon>
        <taxon>Caldilineaceae</taxon>
    </lineage>
</organism>
<dbReference type="GO" id="GO:0046872">
    <property type="term" value="F:metal ion binding"/>
    <property type="evidence" value="ECO:0007669"/>
    <property type="project" value="UniProtKB-KW"/>
</dbReference>
<dbReference type="EMBL" id="VXMH01000092">
    <property type="protein sequence ID" value="MYC96639.1"/>
    <property type="molecule type" value="Genomic_DNA"/>
</dbReference>
<evidence type="ECO:0000256" key="6">
    <source>
        <dbReference type="ARBA" id="ARBA00012947"/>
    </source>
</evidence>
<dbReference type="InterPro" id="IPR005493">
    <property type="entry name" value="RraA/RraA-like"/>
</dbReference>
<evidence type="ECO:0000256" key="8">
    <source>
        <dbReference type="ARBA" id="ARBA00025046"/>
    </source>
</evidence>
<dbReference type="GO" id="GO:0047443">
    <property type="term" value="F:4-hydroxy-4-methyl-2-oxoglutarate aldolase activity"/>
    <property type="evidence" value="ECO:0007669"/>
    <property type="project" value="UniProtKB-EC"/>
</dbReference>
<evidence type="ECO:0000256" key="12">
    <source>
        <dbReference type="ARBA" id="ARBA00047973"/>
    </source>
</evidence>
<comment type="function">
    <text evidence="8">Catalyzes the aldol cleavage of 4-hydroxy-4-methyl-2-oxoglutarate (HMG) into 2 molecules of pyruvate. Also contains a secondary oxaloacetate (OAA) decarboxylase activity due to the common pyruvate enolate transition state formed following C-C bond cleavage in the retro-aldol and decarboxylation reactions.</text>
</comment>
<dbReference type="Pfam" id="PF03737">
    <property type="entry name" value="RraA-like"/>
    <property type="match status" value="1"/>
</dbReference>
<keyword evidence="13" id="KW-0460">Magnesium</keyword>
<dbReference type="InterPro" id="IPR036704">
    <property type="entry name" value="RraA/RraA-like_sf"/>
</dbReference>
<feature type="binding site" evidence="13">
    <location>
        <position position="163"/>
    </location>
    <ligand>
        <name>substrate</name>
    </ligand>
</feature>
<evidence type="ECO:0000256" key="4">
    <source>
        <dbReference type="ARBA" id="ARBA00011233"/>
    </source>
</evidence>
<accession>A0A6B1DAP4</accession>
<evidence type="ECO:0000313" key="14">
    <source>
        <dbReference type="EMBL" id="MYC96639.1"/>
    </source>
</evidence>
<dbReference type="CDD" id="cd16841">
    <property type="entry name" value="RraA_family"/>
    <property type="match status" value="1"/>
</dbReference>
<evidence type="ECO:0000256" key="13">
    <source>
        <dbReference type="PIRSR" id="PIRSR605493-1"/>
    </source>
</evidence>
<evidence type="ECO:0000256" key="3">
    <source>
        <dbReference type="ARBA" id="ARBA00008621"/>
    </source>
</evidence>
<dbReference type="Gene3D" id="3.50.30.40">
    <property type="entry name" value="Ribonuclease E inhibitor RraA/RraA-like"/>
    <property type="match status" value="1"/>
</dbReference>
<dbReference type="AlphaFoldDB" id="A0A6B1DAP4"/>
<comment type="similarity">
    <text evidence="3">Belongs to the class II aldolase/RraA-like family.</text>
</comment>
<protein>
    <recommendedName>
        <fullName evidence="7">Putative 4-hydroxy-4-methyl-2-oxoglutarate aldolase</fullName>
        <ecNumber evidence="6">4.1.1.112</ecNumber>
        <ecNumber evidence="5">4.1.3.17</ecNumber>
    </recommendedName>
    <alternativeName>
        <fullName evidence="11">Oxaloacetate decarboxylase</fullName>
    </alternativeName>
    <alternativeName>
        <fullName evidence="9">Regulator of ribonuclease activity homolog</fullName>
    </alternativeName>
    <alternativeName>
        <fullName evidence="10">RraA-like protein</fullName>
    </alternativeName>
</protein>
<comment type="caution">
    <text evidence="14">The sequence shown here is derived from an EMBL/GenBank/DDBJ whole genome shotgun (WGS) entry which is preliminary data.</text>
</comment>
<dbReference type="PANTHER" id="PTHR33254">
    <property type="entry name" value="4-HYDROXY-4-METHYL-2-OXOGLUTARATE ALDOLASE 3-RELATED"/>
    <property type="match status" value="1"/>
</dbReference>
<evidence type="ECO:0000256" key="5">
    <source>
        <dbReference type="ARBA" id="ARBA00012213"/>
    </source>
</evidence>
<evidence type="ECO:0000256" key="10">
    <source>
        <dbReference type="ARBA" id="ARBA00030169"/>
    </source>
</evidence>
<evidence type="ECO:0000256" key="7">
    <source>
        <dbReference type="ARBA" id="ARBA00016549"/>
    </source>
</evidence>
<dbReference type="EC" id="4.1.1.112" evidence="6"/>
<gene>
    <name evidence="14" type="ORF">F4X14_16865</name>
</gene>
<dbReference type="EC" id="4.1.3.17" evidence="5"/>
<dbReference type="GO" id="GO:0008948">
    <property type="term" value="F:oxaloacetate decarboxylase activity"/>
    <property type="evidence" value="ECO:0007669"/>
    <property type="project" value="UniProtKB-EC"/>
</dbReference>
<comment type="catalytic activity">
    <reaction evidence="12">
        <text>oxaloacetate + H(+) = pyruvate + CO2</text>
        <dbReference type="Rhea" id="RHEA:15641"/>
        <dbReference type="ChEBI" id="CHEBI:15361"/>
        <dbReference type="ChEBI" id="CHEBI:15378"/>
        <dbReference type="ChEBI" id="CHEBI:16452"/>
        <dbReference type="ChEBI" id="CHEBI:16526"/>
        <dbReference type="EC" id="4.1.1.112"/>
    </reaction>
</comment>
<evidence type="ECO:0000256" key="1">
    <source>
        <dbReference type="ARBA" id="ARBA00001342"/>
    </source>
</evidence>
<dbReference type="SUPFAM" id="SSF89562">
    <property type="entry name" value="RraA-like"/>
    <property type="match status" value="1"/>
</dbReference>
<evidence type="ECO:0000256" key="11">
    <source>
        <dbReference type="ARBA" id="ARBA00032305"/>
    </source>
</evidence>
<name>A0A6B1DAP4_9CHLR</name>
<comment type="subunit">
    <text evidence="4">Homotrimer.</text>
</comment>